<evidence type="ECO:0008006" key="3">
    <source>
        <dbReference type="Google" id="ProtNLM"/>
    </source>
</evidence>
<dbReference type="Pfam" id="PF01255">
    <property type="entry name" value="Prenyltransf"/>
    <property type="match status" value="1"/>
</dbReference>
<dbReference type="InterPro" id="IPR036424">
    <property type="entry name" value="UPP_synth-like_sf"/>
</dbReference>
<dbReference type="PANTHER" id="PTHR10291:SF0">
    <property type="entry name" value="DEHYDRODOLICHYL DIPHOSPHATE SYNTHASE 2"/>
    <property type="match status" value="1"/>
</dbReference>
<dbReference type="SUPFAM" id="SSF64005">
    <property type="entry name" value="Undecaprenyl diphosphate synthase"/>
    <property type="match status" value="1"/>
</dbReference>
<dbReference type="EMBL" id="LR862129">
    <property type="protein sequence ID" value="CAD1817722.1"/>
    <property type="molecule type" value="Genomic_DNA"/>
</dbReference>
<dbReference type="InterPro" id="IPR001441">
    <property type="entry name" value="UPP_synth-like"/>
</dbReference>
<reference evidence="2" key="1">
    <citation type="submission" date="2020-07" db="EMBL/GenBank/DDBJ databases">
        <authorList>
            <person name="Lin J."/>
        </authorList>
    </citation>
    <scope>NUCLEOTIDE SEQUENCE</scope>
</reference>
<dbReference type="GO" id="GO:0045547">
    <property type="term" value="F:ditrans,polycis-polyprenyl diphosphate synthase [(2E,6E)-farnesyl diphosphate specific] activity"/>
    <property type="evidence" value="ECO:0007669"/>
    <property type="project" value="TreeGrafter"/>
</dbReference>
<evidence type="ECO:0000256" key="1">
    <source>
        <dbReference type="ARBA" id="ARBA00022679"/>
    </source>
</evidence>
<accession>A0A6V7NGM7</accession>
<proteinExistence type="predicted"/>
<sequence length="105" mass="11739">MVYPNSPLLLASHTEHLSSSQPTRRRVRVRVWRPASSKTSAWDKERRGAAAADGLSSEALPRHVVVIMDGNARWVRARGLPVSAGHEAGYRSLKQMVKLSRRWGI</sequence>
<dbReference type="AlphaFoldDB" id="A0A6V7NGM7"/>
<dbReference type="Gene3D" id="3.40.1180.10">
    <property type="entry name" value="Decaprenyl diphosphate synthase-like"/>
    <property type="match status" value="1"/>
</dbReference>
<dbReference type="GO" id="GO:0016094">
    <property type="term" value="P:polyprenol biosynthetic process"/>
    <property type="evidence" value="ECO:0007669"/>
    <property type="project" value="TreeGrafter"/>
</dbReference>
<gene>
    <name evidence="2" type="ORF">CB5_LOCUS933</name>
</gene>
<name>A0A6V7NGM7_ANACO</name>
<protein>
    <recommendedName>
        <fullName evidence="3">Dehydrodolichyl diphosphate synthase 2-like</fullName>
    </recommendedName>
</protein>
<organism evidence="2">
    <name type="scientific">Ananas comosus var. bracteatus</name>
    <name type="common">red pineapple</name>
    <dbReference type="NCBI Taxonomy" id="296719"/>
    <lineage>
        <taxon>Eukaryota</taxon>
        <taxon>Viridiplantae</taxon>
        <taxon>Streptophyta</taxon>
        <taxon>Embryophyta</taxon>
        <taxon>Tracheophyta</taxon>
        <taxon>Spermatophyta</taxon>
        <taxon>Magnoliopsida</taxon>
        <taxon>Liliopsida</taxon>
        <taxon>Poales</taxon>
        <taxon>Bromeliaceae</taxon>
        <taxon>Bromelioideae</taxon>
        <taxon>Ananas</taxon>
    </lineage>
</organism>
<dbReference type="PANTHER" id="PTHR10291">
    <property type="entry name" value="DEHYDRODOLICHYL DIPHOSPHATE SYNTHASE FAMILY MEMBER"/>
    <property type="match status" value="1"/>
</dbReference>
<keyword evidence="1" id="KW-0808">Transferase</keyword>
<evidence type="ECO:0000313" key="2">
    <source>
        <dbReference type="EMBL" id="CAD1817722.1"/>
    </source>
</evidence>